<keyword evidence="3" id="KW-0732">Signal</keyword>
<evidence type="ECO:0000256" key="2">
    <source>
        <dbReference type="ARBA" id="ARBA00023054"/>
    </source>
</evidence>
<gene>
    <name evidence="5" type="ORF">AFR_17325</name>
</gene>
<dbReference type="STRING" id="1246995.AFR_17325"/>
<evidence type="ECO:0000259" key="4">
    <source>
        <dbReference type="Pfam" id="PF01471"/>
    </source>
</evidence>
<feature type="chain" id="PRO_5038893646" evidence="3">
    <location>
        <begin position="26"/>
        <end position="345"/>
    </location>
</feature>
<dbReference type="KEGG" id="afs:AFR_17325"/>
<keyword evidence="2" id="KW-0175">Coiled coil</keyword>
<dbReference type="eggNOG" id="COG3409">
    <property type="taxonomic scope" value="Bacteria"/>
</dbReference>
<dbReference type="SUPFAM" id="SSF47090">
    <property type="entry name" value="PGBD-like"/>
    <property type="match status" value="1"/>
</dbReference>
<reference evidence="5 6" key="1">
    <citation type="journal article" date="2014" name="J. Biotechnol.">
        <title>Complete genome sequence of the actinobacterium Actinoplanes friuliensis HAG 010964, producer of the lipopeptide antibiotic friulimycin.</title>
        <authorList>
            <person name="Ruckert C."/>
            <person name="Szczepanowski R."/>
            <person name="Albersmeier A."/>
            <person name="Goesmann A."/>
            <person name="Fischer N."/>
            <person name="Steinkamper A."/>
            <person name="Puhler A."/>
            <person name="Biener R."/>
            <person name="Schwartz D."/>
            <person name="Kalinowski J."/>
        </authorList>
    </citation>
    <scope>NUCLEOTIDE SEQUENCE [LARGE SCALE GENOMIC DNA]</scope>
    <source>
        <strain evidence="5 6">DSM 7358</strain>
    </source>
</reference>
<dbReference type="GO" id="GO:0030313">
    <property type="term" value="C:cell envelope"/>
    <property type="evidence" value="ECO:0007669"/>
    <property type="project" value="UniProtKB-SubCell"/>
</dbReference>
<dbReference type="PATRIC" id="fig|1246995.3.peg.3513"/>
<accession>U5VXN7</accession>
<dbReference type="RefSeq" id="WP_023361960.1">
    <property type="nucleotide sequence ID" value="NC_022657.1"/>
</dbReference>
<sequence>MSRRARTVAVAAAAALALGGAAAVAVTLDDRSSGTPAADLPPATTTVTRQTLATSVTVDGELGFGTPVPVVSKATGTVTWLPKAGAVVRRGGTLLRADDRPVVLLFGILPMYRQLSTGAEGPDVEQLERNLHKLGYDGFTVDDEFTALTAKAVRRWQKKLGLRETGTVDPAWAVVANGAIRVAKLTVRLGAPATGEVFSGTGAASVVTADVDADAADWAREGARVSIALPDGKKIAGQVTFVGTKADPKEGETPTVPVTISLAGRAPGRLREAPVDVTHTGEQRKDVLTVPVAALLALAEGGYGLEVVADGTTRYLPVEVGLFADGRAEVRADGLTEGLTVGMPS</sequence>
<organism evidence="5 6">
    <name type="scientific">Actinoplanes friuliensis DSM 7358</name>
    <dbReference type="NCBI Taxonomy" id="1246995"/>
    <lineage>
        <taxon>Bacteria</taxon>
        <taxon>Bacillati</taxon>
        <taxon>Actinomycetota</taxon>
        <taxon>Actinomycetes</taxon>
        <taxon>Micromonosporales</taxon>
        <taxon>Micromonosporaceae</taxon>
        <taxon>Actinoplanes</taxon>
    </lineage>
</organism>
<dbReference type="Pfam" id="PF01471">
    <property type="entry name" value="PG_binding_1"/>
    <property type="match status" value="1"/>
</dbReference>
<evidence type="ECO:0000313" key="6">
    <source>
        <dbReference type="Proteomes" id="UP000017746"/>
    </source>
</evidence>
<dbReference type="EMBL" id="CP006272">
    <property type="protein sequence ID" value="AGZ41743.1"/>
    <property type="molecule type" value="Genomic_DNA"/>
</dbReference>
<evidence type="ECO:0000313" key="5">
    <source>
        <dbReference type="EMBL" id="AGZ41743.1"/>
    </source>
</evidence>
<evidence type="ECO:0000256" key="1">
    <source>
        <dbReference type="ARBA" id="ARBA00004196"/>
    </source>
</evidence>
<dbReference type="InterPro" id="IPR036366">
    <property type="entry name" value="PGBDSf"/>
</dbReference>
<evidence type="ECO:0000256" key="3">
    <source>
        <dbReference type="SAM" id="SignalP"/>
    </source>
</evidence>
<feature type="domain" description="Peptidoglycan binding-like" evidence="4">
    <location>
        <begin position="121"/>
        <end position="171"/>
    </location>
</feature>
<feature type="signal peptide" evidence="3">
    <location>
        <begin position="1"/>
        <end position="25"/>
    </location>
</feature>
<dbReference type="InterPro" id="IPR050465">
    <property type="entry name" value="UPF0194_transport"/>
</dbReference>
<dbReference type="Gene3D" id="2.40.420.20">
    <property type="match status" value="1"/>
</dbReference>
<dbReference type="Gene3D" id="1.10.101.10">
    <property type="entry name" value="PGBD-like superfamily/PGBD"/>
    <property type="match status" value="1"/>
</dbReference>
<dbReference type="PANTHER" id="PTHR32347">
    <property type="entry name" value="EFFLUX SYSTEM COMPONENT YKNX-RELATED"/>
    <property type="match status" value="1"/>
</dbReference>
<dbReference type="AlphaFoldDB" id="U5VXN7"/>
<dbReference type="Proteomes" id="UP000017746">
    <property type="component" value="Chromosome"/>
</dbReference>
<name>U5VXN7_9ACTN</name>
<comment type="subcellular location">
    <subcellularLocation>
        <location evidence="1">Cell envelope</location>
    </subcellularLocation>
</comment>
<protein>
    <submittedName>
        <fullName evidence="5">Peptidoglycan-binding domain 1 protein</fullName>
    </submittedName>
</protein>
<dbReference type="HOGENOM" id="CLU_057459_1_0_11"/>
<dbReference type="InterPro" id="IPR036365">
    <property type="entry name" value="PGBD-like_sf"/>
</dbReference>
<keyword evidence="6" id="KW-1185">Reference proteome</keyword>
<proteinExistence type="predicted"/>
<dbReference type="InterPro" id="IPR002477">
    <property type="entry name" value="Peptidoglycan-bd-like"/>
</dbReference>